<name>A0ABQ6YHP2_9NOCA</name>
<sequence>MEDAILQFLVENYEPGAAVGLHVGRVLFDLSSPLILAVLNFLAS</sequence>
<gene>
    <name evidence="1" type="ORF">FNL39_109192</name>
</gene>
<keyword evidence="2" id="KW-1185">Reference proteome</keyword>
<evidence type="ECO:0000313" key="2">
    <source>
        <dbReference type="Proteomes" id="UP000798951"/>
    </source>
</evidence>
<reference evidence="1 2" key="1">
    <citation type="submission" date="2019-07" db="EMBL/GenBank/DDBJ databases">
        <title>Genomic Encyclopedia of Type Strains, Phase IV (KMG-IV): sequencing the most valuable type-strain genomes for metagenomic binning, comparative biology and taxonomic classification.</title>
        <authorList>
            <person name="Goeker M."/>
        </authorList>
    </citation>
    <scope>NUCLEOTIDE SEQUENCE [LARGE SCALE GENOMIC DNA]</scope>
    <source>
        <strain evidence="1 2">DSM 44831</strain>
    </source>
</reference>
<evidence type="ECO:0000313" key="1">
    <source>
        <dbReference type="EMBL" id="KAF0845163.1"/>
    </source>
</evidence>
<dbReference type="Proteomes" id="UP000798951">
    <property type="component" value="Unassembled WGS sequence"/>
</dbReference>
<organism evidence="1 2">
    <name type="scientific">Nocardia caishijiensis</name>
    <dbReference type="NCBI Taxonomy" id="184756"/>
    <lineage>
        <taxon>Bacteria</taxon>
        <taxon>Bacillati</taxon>
        <taxon>Actinomycetota</taxon>
        <taxon>Actinomycetes</taxon>
        <taxon>Mycobacteriales</taxon>
        <taxon>Nocardiaceae</taxon>
        <taxon>Nocardia</taxon>
    </lineage>
</organism>
<dbReference type="EMBL" id="VMSD01000009">
    <property type="protein sequence ID" value="KAF0845163.1"/>
    <property type="molecule type" value="Genomic_DNA"/>
</dbReference>
<comment type="caution">
    <text evidence="1">The sequence shown here is derived from an EMBL/GenBank/DDBJ whole genome shotgun (WGS) entry which is preliminary data.</text>
</comment>
<protein>
    <submittedName>
        <fullName evidence="1">Uncharacterized protein</fullName>
    </submittedName>
</protein>
<proteinExistence type="predicted"/>
<dbReference type="RefSeq" id="WP_255285068.1">
    <property type="nucleotide sequence ID" value="NZ_VMSD01000009.1"/>
</dbReference>
<accession>A0ABQ6YHP2</accession>